<comment type="caution">
    <text evidence="3">The sequence shown here is derived from an EMBL/GenBank/DDBJ whole genome shotgun (WGS) entry which is preliminary data.</text>
</comment>
<accession>A0A4R5YUE0</accession>
<evidence type="ECO:0000256" key="1">
    <source>
        <dbReference type="SAM" id="SignalP"/>
    </source>
</evidence>
<dbReference type="AlphaFoldDB" id="A0A4R5YUE0"/>
<name>A0A4R5YUE0_KOCRO</name>
<sequence length="244" mass="25521">MKVRVIAAVMAVVLALVGAVLVSGYVSAADARALEGLENKEVYVVDTAVPAETPVEDLGKHLRKQALPLTAIAEDAVVDLEDFDGRVTAVALQPDEQLLGSRLVTLNSLQEPGRVALPKGLQEVTVQLSPDRVVGGQLKAGEFVGIFASFEEGPGDKPATELVFHRVLVTGVQGAPAAAETSGDEPAAETPPVPEGALLVTLAQDAAAAEKTVFAAEFGTLWLAKQPVEAKWNDTGASMEDFFK</sequence>
<dbReference type="RefSeq" id="WP_133409208.1">
    <property type="nucleotide sequence ID" value="NZ_SMZT01000001.1"/>
</dbReference>
<dbReference type="GeneID" id="64346382"/>
<proteinExistence type="predicted"/>
<evidence type="ECO:0000313" key="4">
    <source>
        <dbReference type="Proteomes" id="UP000295163"/>
    </source>
</evidence>
<dbReference type="InterPro" id="IPR031571">
    <property type="entry name" value="RcpC_dom"/>
</dbReference>
<feature type="chain" id="PRO_5020798489" evidence="1">
    <location>
        <begin position="29"/>
        <end position="244"/>
    </location>
</feature>
<evidence type="ECO:0000313" key="3">
    <source>
        <dbReference type="EMBL" id="TDL46987.1"/>
    </source>
</evidence>
<feature type="signal peptide" evidence="1">
    <location>
        <begin position="1"/>
        <end position="28"/>
    </location>
</feature>
<feature type="domain" description="Flp pilus assembly protein RcpC/CpaB" evidence="2">
    <location>
        <begin position="116"/>
        <end position="224"/>
    </location>
</feature>
<organism evidence="3 4">
    <name type="scientific">Kocuria rosea</name>
    <name type="common">Deinococcus erythromyxa</name>
    <name type="synonym">Micrococcus rubens</name>
    <dbReference type="NCBI Taxonomy" id="1275"/>
    <lineage>
        <taxon>Bacteria</taxon>
        <taxon>Bacillati</taxon>
        <taxon>Actinomycetota</taxon>
        <taxon>Actinomycetes</taxon>
        <taxon>Micrococcales</taxon>
        <taxon>Micrococcaceae</taxon>
        <taxon>Kocuria</taxon>
    </lineage>
</organism>
<reference evidence="3 4" key="1">
    <citation type="submission" date="2019-03" db="EMBL/GenBank/DDBJ databases">
        <title>Genome Sequencing and Assembly of Various Microbes Isolated from Partially Reclaimed Soil and Acid Mine Drainage (AMD) Site.</title>
        <authorList>
            <person name="Steinbock B."/>
            <person name="Bechtold R."/>
            <person name="Sevigny J.L."/>
            <person name="Thomas D."/>
            <person name="Cuthill L.R."/>
            <person name="Aveiro Johannsen E.J."/>
            <person name="Thomas K."/>
            <person name="Ghosh A."/>
        </authorList>
    </citation>
    <scope>NUCLEOTIDE SEQUENCE [LARGE SCALE GENOMIC DNA]</scope>
    <source>
        <strain evidence="3 4">S-A3</strain>
    </source>
</reference>
<dbReference type="EMBL" id="SMZT01000001">
    <property type="protein sequence ID" value="TDL46987.1"/>
    <property type="molecule type" value="Genomic_DNA"/>
</dbReference>
<evidence type="ECO:0000259" key="2">
    <source>
        <dbReference type="Pfam" id="PF16976"/>
    </source>
</evidence>
<gene>
    <name evidence="3" type="ORF">E2R59_03075</name>
</gene>
<protein>
    <submittedName>
        <fullName evidence="3">Flp pilus assembly protein CpaB</fullName>
    </submittedName>
</protein>
<dbReference type="Proteomes" id="UP000295163">
    <property type="component" value="Unassembled WGS sequence"/>
</dbReference>
<keyword evidence="1" id="KW-0732">Signal</keyword>
<dbReference type="CDD" id="cd11614">
    <property type="entry name" value="SAF_CpaB_FlgA_like"/>
    <property type="match status" value="1"/>
</dbReference>
<dbReference type="Pfam" id="PF16976">
    <property type="entry name" value="RcpC"/>
    <property type="match status" value="1"/>
</dbReference>